<comment type="function">
    <text evidence="13">Catalyzes the reduction of glutathione disulfide (GSSG) to reduced glutathione (GSH). Constitutes the major mechanism to maintain a high GSH:GSSG ratio in the cytosol.</text>
</comment>
<evidence type="ECO:0000256" key="13">
    <source>
        <dbReference type="ARBA" id="ARBA00056905"/>
    </source>
</evidence>
<evidence type="ECO:0000259" key="19">
    <source>
        <dbReference type="Pfam" id="PF07992"/>
    </source>
</evidence>
<evidence type="ECO:0000256" key="10">
    <source>
        <dbReference type="ARBA" id="ARBA00023002"/>
    </source>
</evidence>
<feature type="binding site" evidence="15">
    <location>
        <begin position="173"/>
        <end position="180"/>
    </location>
    <ligand>
        <name>NAD(+)</name>
        <dbReference type="ChEBI" id="CHEBI:57540"/>
    </ligand>
</feature>
<evidence type="ECO:0000256" key="6">
    <source>
        <dbReference type="ARBA" id="ARBA00022490"/>
    </source>
</evidence>
<comment type="caution">
    <text evidence="20">The sequence shown here is derived from an EMBL/GenBank/DDBJ whole genome shotgun (WGS) entry which is preliminary data.</text>
</comment>
<feature type="binding site" evidence="15">
    <location>
        <position position="51"/>
    </location>
    <ligand>
        <name>FAD</name>
        <dbReference type="ChEBI" id="CHEBI:57692"/>
    </ligand>
</feature>
<dbReference type="Proteomes" id="UP000283077">
    <property type="component" value="Unassembled WGS sequence"/>
</dbReference>
<dbReference type="PRINTS" id="PR00411">
    <property type="entry name" value="PNDRDTASEI"/>
</dbReference>
<keyword evidence="15" id="KW-0520">NAD</keyword>
<dbReference type="PANTHER" id="PTHR42737">
    <property type="entry name" value="GLUTATHIONE REDUCTASE"/>
    <property type="match status" value="1"/>
</dbReference>
<dbReference type="EC" id="1.8.1.7" evidence="4"/>
<dbReference type="InterPro" id="IPR006322">
    <property type="entry name" value="Glutathione_Rdtase_euk/bac"/>
</dbReference>
<evidence type="ECO:0000256" key="16">
    <source>
        <dbReference type="PIRSR" id="PIRSR000350-4"/>
    </source>
</evidence>
<comment type="similarity">
    <text evidence="2 17">Belongs to the class-I pyridine nucleotide-disulfide oxidoreductase family.</text>
</comment>
<keyword evidence="11" id="KW-1015">Disulfide bond</keyword>
<evidence type="ECO:0000313" key="20">
    <source>
        <dbReference type="EMBL" id="RVU33530.1"/>
    </source>
</evidence>
<keyword evidence="6" id="KW-0963">Cytoplasm</keyword>
<feature type="binding site" evidence="15">
    <location>
        <position position="261"/>
    </location>
    <ligand>
        <name>NAD(+)</name>
        <dbReference type="ChEBI" id="CHEBI:57540"/>
    </ligand>
</feature>
<evidence type="ECO:0000256" key="15">
    <source>
        <dbReference type="PIRSR" id="PIRSR000350-3"/>
    </source>
</evidence>
<keyword evidence="15" id="KW-0547">Nucleotide-binding</keyword>
<dbReference type="InterPro" id="IPR004099">
    <property type="entry name" value="Pyr_nucl-diS_OxRdtase_dimer"/>
</dbReference>
<evidence type="ECO:0000256" key="11">
    <source>
        <dbReference type="ARBA" id="ARBA00023157"/>
    </source>
</evidence>
<dbReference type="EMBL" id="SACS01000020">
    <property type="protein sequence ID" value="RVU33530.1"/>
    <property type="molecule type" value="Genomic_DNA"/>
</dbReference>
<dbReference type="PANTHER" id="PTHR42737:SF2">
    <property type="entry name" value="GLUTATHIONE REDUCTASE"/>
    <property type="match status" value="1"/>
</dbReference>
<keyword evidence="9" id="KW-0521">NADP</keyword>
<feature type="active site" description="Proton acceptor" evidence="14">
    <location>
        <position position="437"/>
    </location>
</feature>
<dbReference type="Pfam" id="PF07992">
    <property type="entry name" value="Pyr_redox_2"/>
    <property type="match status" value="1"/>
</dbReference>
<dbReference type="Gene3D" id="3.30.390.30">
    <property type="match status" value="1"/>
</dbReference>
<dbReference type="GO" id="GO:0034599">
    <property type="term" value="P:cellular response to oxidative stress"/>
    <property type="evidence" value="ECO:0007669"/>
    <property type="project" value="TreeGrafter"/>
</dbReference>
<feature type="disulfide bond" description="Redox-active" evidence="16">
    <location>
        <begin position="42"/>
        <end position="47"/>
    </location>
</feature>
<keyword evidence="21" id="KW-1185">Reference proteome</keyword>
<dbReference type="PROSITE" id="PS00076">
    <property type="entry name" value="PYRIDINE_REDOX_1"/>
    <property type="match status" value="1"/>
</dbReference>
<dbReference type="InterPro" id="IPR036188">
    <property type="entry name" value="FAD/NAD-bd_sf"/>
</dbReference>
<evidence type="ECO:0000256" key="4">
    <source>
        <dbReference type="ARBA" id="ARBA00012607"/>
    </source>
</evidence>
<dbReference type="Gene3D" id="3.50.50.60">
    <property type="entry name" value="FAD/NAD(P)-binding domain"/>
    <property type="match status" value="2"/>
</dbReference>
<keyword evidence="7 17" id="KW-0285">Flavoprotein</keyword>
<feature type="domain" description="FAD/NAD(P)-binding" evidence="19">
    <location>
        <begin position="6"/>
        <end position="317"/>
    </location>
</feature>
<evidence type="ECO:0000256" key="1">
    <source>
        <dbReference type="ARBA" id="ARBA00004496"/>
    </source>
</evidence>
<evidence type="ECO:0000313" key="21">
    <source>
        <dbReference type="Proteomes" id="UP000283077"/>
    </source>
</evidence>
<dbReference type="GO" id="GO:0050660">
    <property type="term" value="F:flavin adenine dinucleotide binding"/>
    <property type="evidence" value="ECO:0007669"/>
    <property type="project" value="InterPro"/>
</dbReference>
<sequence length="448" mass="47948">MTQHFDYIAIGGGSGGIASVNRAASHGKKCAIIEAKALGGTCVNVGCVPKKAMWFAGQVAEALKLAPDYGYPVDVPALDWNKLVASREAYIGRIHASYDRVLAKNNVTVIQGFARFIDKNTVDVNGTLYSADHISVATGGRPSWLEIPGARFGIDSDGFFALAEQPKRVAIVGAGYIAVEIAGVLNALGSETHLLVRHDKPLRSFDPILSDTLVEQMARDGLTLHPQTQVLSVAQQADSSLLLQLSDDRTLEVDCLIWAIGRTPATDKLNLPAAGVATDEQGFIPTDKFQNTNVPGIYAIGDNTGRLALTPVAVAAGRRLAERLFNGKTDLHLNYELVPTVVFSHPAIGTIGLTEPEARTQFGDGVKIYQSEFTAMYSALTSHRQPTRMKLVCAGSDEKIVGLHVIGFGADEMLQGFAVAIKMGATKADFDNCVAIHPTSAEEFVTMR</sequence>
<feature type="binding site" evidence="15">
    <location>
        <position position="302"/>
    </location>
    <ligand>
        <name>FAD</name>
        <dbReference type="ChEBI" id="CHEBI:57692"/>
    </ligand>
</feature>
<organism evidence="20 21">
    <name type="scientific">Rheinheimera riviphila</name>
    <dbReference type="NCBI Taxonomy" id="1834037"/>
    <lineage>
        <taxon>Bacteria</taxon>
        <taxon>Pseudomonadati</taxon>
        <taxon>Pseudomonadota</taxon>
        <taxon>Gammaproteobacteria</taxon>
        <taxon>Chromatiales</taxon>
        <taxon>Chromatiaceae</taxon>
        <taxon>Rheinheimera</taxon>
    </lineage>
</organism>
<dbReference type="Pfam" id="PF02852">
    <property type="entry name" value="Pyr_redox_dim"/>
    <property type="match status" value="1"/>
</dbReference>
<comment type="subunit">
    <text evidence="3">Homodimer.</text>
</comment>
<evidence type="ECO:0000256" key="5">
    <source>
        <dbReference type="ARBA" id="ARBA00017111"/>
    </source>
</evidence>
<dbReference type="FunFam" id="3.30.390.30:FF:000003">
    <property type="entry name" value="Glutathione reductase"/>
    <property type="match status" value="1"/>
</dbReference>
<evidence type="ECO:0000256" key="7">
    <source>
        <dbReference type="ARBA" id="ARBA00022630"/>
    </source>
</evidence>
<name>A0A437QGU9_9GAMM</name>
<evidence type="ECO:0000256" key="2">
    <source>
        <dbReference type="ARBA" id="ARBA00007532"/>
    </source>
</evidence>
<keyword evidence="8 15" id="KW-0274">FAD</keyword>
<gene>
    <name evidence="20" type="ORF">EOE67_16060</name>
</gene>
<evidence type="ECO:0000259" key="18">
    <source>
        <dbReference type="Pfam" id="PF02852"/>
    </source>
</evidence>
<dbReference type="SUPFAM" id="SSF55424">
    <property type="entry name" value="FAD/NAD-linked reductases, dimerisation (C-terminal) domain"/>
    <property type="match status" value="1"/>
</dbReference>
<proteinExistence type="inferred from homology"/>
<dbReference type="InterPro" id="IPR046952">
    <property type="entry name" value="GSHR/TRXR-like"/>
</dbReference>
<dbReference type="GO" id="GO:0050661">
    <property type="term" value="F:NADP binding"/>
    <property type="evidence" value="ECO:0007669"/>
    <property type="project" value="InterPro"/>
</dbReference>
<keyword evidence="10 17" id="KW-0560">Oxidoreductase</keyword>
<comment type="subcellular location">
    <subcellularLocation>
        <location evidence="1">Cytoplasm</location>
    </subcellularLocation>
</comment>
<dbReference type="NCBIfam" id="TIGR01421">
    <property type="entry name" value="gluta_reduc_1"/>
    <property type="match status" value="1"/>
</dbReference>
<dbReference type="InterPro" id="IPR012999">
    <property type="entry name" value="Pyr_OxRdtase_I_AS"/>
</dbReference>
<keyword evidence="12 17" id="KW-0676">Redox-active center</keyword>
<dbReference type="SUPFAM" id="SSF51905">
    <property type="entry name" value="FAD/NAD(P)-binding domain"/>
    <property type="match status" value="1"/>
</dbReference>
<dbReference type="GO" id="GO:0006749">
    <property type="term" value="P:glutathione metabolic process"/>
    <property type="evidence" value="ECO:0007669"/>
    <property type="project" value="InterPro"/>
</dbReference>
<protein>
    <recommendedName>
        <fullName evidence="5">Glutathione reductase</fullName>
        <ecNumber evidence="4">1.8.1.7</ecNumber>
    </recommendedName>
</protein>
<dbReference type="GO" id="GO:0004362">
    <property type="term" value="F:glutathione-disulfide reductase (NADPH) activity"/>
    <property type="evidence" value="ECO:0007669"/>
    <property type="project" value="UniProtKB-EC"/>
</dbReference>
<dbReference type="OrthoDB" id="9800167at2"/>
<evidence type="ECO:0000256" key="14">
    <source>
        <dbReference type="PIRSR" id="PIRSR000350-2"/>
    </source>
</evidence>
<dbReference type="GO" id="GO:0005829">
    <property type="term" value="C:cytosol"/>
    <property type="evidence" value="ECO:0007669"/>
    <property type="project" value="TreeGrafter"/>
</dbReference>
<reference evidence="20 21" key="1">
    <citation type="submission" date="2019-01" db="EMBL/GenBank/DDBJ databases">
        <authorList>
            <person name="Chen W.-M."/>
        </authorList>
    </citation>
    <scope>NUCLEOTIDE SEQUENCE [LARGE SCALE GENOMIC DNA]</scope>
    <source>
        <strain evidence="20 21">KYPC3</strain>
    </source>
</reference>
<evidence type="ECO:0000256" key="17">
    <source>
        <dbReference type="RuleBase" id="RU003691"/>
    </source>
</evidence>
<evidence type="ECO:0000256" key="12">
    <source>
        <dbReference type="ARBA" id="ARBA00023284"/>
    </source>
</evidence>
<dbReference type="FunFam" id="3.50.50.60:FF:000109">
    <property type="entry name" value="Glutathione reductase"/>
    <property type="match status" value="1"/>
</dbReference>
<dbReference type="InterPro" id="IPR016156">
    <property type="entry name" value="FAD/NAD-linked_Rdtase_dimer_sf"/>
</dbReference>
<dbReference type="PRINTS" id="PR00368">
    <property type="entry name" value="FADPNR"/>
</dbReference>
<dbReference type="AlphaFoldDB" id="A0A437QGU9"/>
<evidence type="ECO:0000256" key="9">
    <source>
        <dbReference type="ARBA" id="ARBA00022857"/>
    </source>
</evidence>
<dbReference type="PIRSF" id="PIRSF000350">
    <property type="entry name" value="Mercury_reductase_MerA"/>
    <property type="match status" value="1"/>
</dbReference>
<dbReference type="RefSeq" id="WP_127700358.1">
    <property type="nucleotide sequence ID" value="NZ_SACS01000020.1"/>
</dbReference>
<dbReference type="InterPro" id="IPR023753">
    <property type="entry name" value="FAD/NAD-binding_dom"/>
</dbReference>
<evidence type="ECO:0000256" key="8">
    <source>
        <dbReference type="ARBA" id="ARBA00022827"/>
    </source>
</evidence>
<dbReference type="NCBIfam" id="NF004776">
    <property type="entry name" value="PRK06116.1"/>
    <property type="match status" value="1"/>
</dbReference>
<evidence type="ECO:0000256" key="3">
    <source>
        <dbReference type="ARBA" id="ARBA00011738"/>
    </source>
</evidence>
<comment type="cofactor">
    <cofactor evidence="15">
        <name>FAD</name>
        <dbReference type="ChEBI" id="CHEBI:57692"/>
    </cofactor>
    <text evidence="15">Binds 1 FAD per subunit.</text>
</comment>
<dbReference type="InterPro" id="IPR001100">
    <property type="entry name" value="Pyr_nuc-diS_OxRdtase"/>
</dbReference>
<dbReference type="GO" id="GO:0045454">
    <property type="term" value="P:cell redox homeostasis"/>
    <property type="evidence" value="ECO:0007669"/>
    <property type="project" value="InterPro"/>
</dbReference>
<accession>A0A437QGU9</accession>
<feature type="domain" description="Pyridine nucleotide-disulphide oxidoreductase dimerisation" evidence="18">
    <location>
        <begin position="338"/>
        <end position="447"/>
    </location>
</feature>